<feature type="region of interest" description="Disordered" evidence="1">
    <location>
        <begin position="117"/>
        <end position="214"/>
    </location>
</feature>
<feature type="compositionally biased region" description="Basic and acidic residues" evidence="1">
    <location>
        <begin position="117"/>
        <end position="134"/>
    </location>
</feature>
<accession>A0A9P0TIZ2</accession>
<dbReference type="Proteomes" id="UP001152562">
    <property type="component" value="Unassembled WGS sequence"/>
</dbReference>
<reference evidence="2" key="1">
    <citation type="submission" date="2022-05" db="EMBL/GenBank/DDBJ databases">
        <authorList>
            <person name="Okamura Y."/>
        </authorList>
    </citation>
    <scope>NUCLEOTIDE SEQUENCE</scope>
</reference>
<organism evidence="2 3">
    <name type="scientific">Pieris brassicae</name>
    <name type="common">White butterfly</name>
    <name type="synonym">Large white butterfly</name>
    <dbReference type="NCBI Taxonomy" id="7116"/>
    <lineage>
        <taxon>Eukaryota</taxon>
        <taxon>Metazoa</taxon>
        <taxon>Ecdysozoa</taxon>
        <taxon>Arthropoda</taxon>
        <taxon>Hexapoda</taxon>
        <taxon>Insecta</taxon>
        <taxon>Pterygota</taxon>
        <taxon>Neoptera</taxon>
        <taxon>Endopterygota</taxon>
        <taxon>Lepidoptera</taxon>
        <taxon>Glossata</taxon>
        <taxon>Ditrysia</taxon>
        <taxon>Papilionoidea</taxon>
        <taxon>Pieridae</taxon>
        <taxon>Pierinae</taxon>
        <taxon>Pieris</taxon>
    </lineage>
</organism>
<name>A0A9P0TIZ2_PIEBR</name>
<evidence type="ECO:0000313" key="2">
    <source>
        <dbReference type="EMBL" id="CAH4028136.1"/>
    </source>
</evidence>
<evidence type="ECO:0000313" key="3">
    <source>
        <dbReference type="Proteomes" id="UP001152562"/>
    </source>
</evidence>
<feature type="compositionally biased region" description="Basic residues" evidence="1">
    <location>
        <begin position="321"/>
        <end position="342"/>
    </location>
</feature>
<dbReference type="EMBL" id="CALOZG010000005">
    <property type="protein sequence ID" value="CAH4028136.1"/>
    <property type="molecule type" value="Genomic_DNA"/>
</dbReference>
<feature type="compositionally biased region" description="Basic residues" evidence="1">
    <location>
        <begin position="197"/>
        <end position="206"/>
    </location>
</feature>
<dbReference type="AlphaFoldDB" id="A0A9P0TIZ2"/>
<comment type="caution">
    <text evidence="2">The sequence shown here is derived from an EMBL/GenBank/DDBJ whole genome shotgun (WGS) entry which is preliminary data.</text>
</comment>
<proteinExistence type="predicted"/>
<keyword evidence="3" id="KW-1185">Reference proteome</keyword>
<feature type="compositionally biased region" description="Basic residues" evidence="1">
    <location>
        <begin position="158"/>
        <end position="167"/>
    </location>
</feature>
<sequence length="354" mass="39179">MLCWIIGEGSLNTAQRVKHVEEAGGGADVAQGDNGGVRWSGQVCAHVAVHVRRVRRRLRAYQGRQLQEEGGAGWRGGSDRHSGHGGSGGLRCHPRQLLPLGRGLPVRLLHHGARELRRDAGVSRANSAREERRQHPFPAGRQQVGPRRQAPGAARRLPGARRRVARALRRDLGQDARQRRQGVLRPDAGDPVAQVGRRPRHQRRRARQEAQENQVRHLVGAATATALRPSRRPAPESLSCLSLALTVTSAGRPDERRTRRIAFFRFGTSRRPSSPDGEDDLLEWARPVPEIIYCSGAGAPCRRRLPYPDPRHVGSQDGARRGGRRRRGETVLRRRLTPRPSRRAGGSEPRGVGE</sequence>
<feature type="compositionally biased region" description="Low complexity" evidence="1">
    <location>
        <begin position="144"/>
        <end position="157"/>
    </location>
</feature>
<feature type="compositionally biased region" description="Basic and acidic residues" evidence="1">
    <location>
        <begin position="309"/>
        <end position="320"/>
    </location>
</feature>
<evidence type="ECO:0000256" key="1">
    <source>
        <dbReference type="SAM" id="MobiDB-lite"/>
    </source>
</evidence>
<feature type="region of interest" description="Disordered" evidence="1">
    <location>
        <begin position="304"/>
        <end position="354"/>
    </location>
</feature>
<feature type="region of interest" description="Disordered" evidence="1">
    <location>
        <begin position="67"/>
        <end position="94"/>
    </location>
</feature>
<feature type="compositionally biased region" description="Basic and acidic residues" evidence="1">
    <location>
        <begin position="168"/>
        <end position="178"/>
    </location>
</feature>
<gene>
    <name evidence="2" type="ORF">PIBRA_LOCUS5087</name>
</gene>
<protein>
    <submittedName>
        <fullName evidence="2">Uncharacterized protein</fullName>
    </submittedName>
</protein>